<gene>
    <name evidence="1" type="ORF">UFOVP29_294</name>
</gene>
<sequence>MADQRKTINLLPAANQTATLSKFFNATVDHLFQPENTEFLAGYIGSHPAWYNADTDFYIQEPTADRESYQLVPTAISRDPNSGYVSQILFYDDLLNNLRLQGANVSKPERLFNSEYYSWSPPVDLDMLTNWTNYYWVPAGPNRIDLLDATDFVRDIQGKTSYTYTGHFSIANASGIAGASVTGTITFTTGLKIRFANDSHPEYTGVDWLVCNVGRAISLQDDSWASDPASALRTAVSTGPDWWTMERGCDTVNSWSLTNRWFHIDVLNTVSGTNIVTEVVDPLTQTYGIQATRPVLQYFRNLELYDQGNTWRGYINYTSTEPNFLAAFVGQSAPKIDNTPLVDGDLILCVSDVDANVRGRIYKVSGLASINQCVLTAQPRSLHDASTDARAEDQALLIHKSGTIDTWYFVNDGWTQSQTVRGQTNPLFELYDVDGNLLSDPGVYPNSDFSGSSLFDYQTSSTSTFDALLGISGQLNAFGDWIFLNSQQTDSWKYISDNQVIDIVGYRFAHILAGSVTPAEYINGWFKSTTSSRQYYNYQYQVINGALINTGELNRRELALPDEVSTGNLFKLETYVSPQATDPNTLPNLFVSLARNGQTTTLIAGQDYTVGNGEINLTSAAQANDRYFVKIWLGNQYVSDPDGYYDLPWNLTNNPNNQDITNTTRGEYLDHVSSIIANQTGVVGNPQGVNNWRDTARNPSLGMFIMQHTASMLKLSVLNSTPQNDINAVNGYTNPQVVMNWAEAQYVSWYTRFINSLFNLYNTQGYTLAQDPQTWITTALRTVNLGKTSRSAWANSGYDASLYAGSYCEIPAQNPTWIPATATRLGITGAYHPEVFVDVTQPNNPLVILTHDGAQIVMTDSQGERLGDITNGTMRTRNPALLSNPVVAAWLQFELSQYNNLPDRYRDPDQQVRFNIRSAIPGKWRTNEYTRDEYIQIQRGSFDKWLIGTQADATANVGFSINDQFSFNYRSVNDLNGQPIPGYWRGIYQWFYDTDRPDLRPWEMLGFTQQPTWWTAEYGAAPYTRGNTKMWLDLSQGLIRQGALAGTHSEWSRPGLMSCIPVDSQGYLVPPLAAGVVTSLPSTASASGDWTFGDGAPVEQAWRKSQSGSFAMAWCGYLLKPAQFVELNWDTLRTKEIYADTTWSQWIYTDVGARKSSAEFLAHRENPSQLTLPASLSAYASATYYGSGGLQHWFSEYLVNANQNVTTFLGNVLRGADVNLGHKFAGYVKSDNMRVLVDSFGQLDYQSRIVPQENQNVYLYRSGSIGEYFYSGVVVQKVSKGYKVFGYDAILPQFSIIPNNTAARKNYETLGNLKVTFYQEGLRTTEIVPYGTVFATPQQVVDFLTAWGRWLESQGWTFETTNSDNSQIVNWQYSAREFIFWCQGSWGVDNFIALSPSSDGVTFTQDTGQIQYVNGKQSGVYPIVNKTGTPIISQNLETLREDNQITIRPTNNQTVYGARLFVTTLEHILILDNVTQFNDIVYQPLYAQMQPRVKIFTYRTLDWNGRLTAPGFFLQRQANNTYVMTDNFEKTANDMRKYFNIDQPKHYHQIINNSALLLQQTQATAVDQPNTMTTTQMVNDQSTVSNQAISNLARHNYGYQKRDYLQNLILEDATEFEFYQGYIRQKGSFNSINAILRNGSLVPVDSNFEYFEEFALRLGQYGGTAVNNQIEFQLTSSDIVSNPQRINLFSAADYDNPDDDVVNLVPGDSRIVTAPESYQTMAFSLRHTRDPDPMTDVPTAGYVQLAETTWQIATQTDLLTLWDSAQGTTSPVNRGDTVWQFYTDIGSWTAWVLLDTGVAVSNTKSSTSSSSPTTIVGNSMLDLVDGDIVVIQNVTGVTSLTGTYVVSNVDVINNSFTVPVSTFENGTGGTIWKYYTTRFATVTQRNNNTPSVGWPQGIHVYVDQGDQIQDAWTVYSRLGLSWTPIRNQPLQVNGALMQGTVLYDSTYQTASTVMQYFDPVQGYIPSIADADLIYKRETDPARYNNGSQELIADQAWGDSHVGETWWNLSAARYVDYHQGDLQYRAKNWGKLATGTTVDIYEWVKSPISPTMWAEYVSTGQNLSQFGVSYVPQGVVLNANNPSWTQVTYYKVDGSPQTWYYFWVKNSAMMPPAPWRTLTTQEISTVITNPPSQAIPWWAAIDQTNILVANIANKLSGSQKILQINWQDHASDATRHSQWHLFRPGDVRSVIDPQFWQRLTASLVGWDGMDRDVPDYKLHDQAKLGNLIRPRQSWFRDAVTAGQVFVYVVNKIIAAFADPLTADTNKATWINYFSKTEPQPASAGNWQHHVANLSERDALLPQPVGTTVLVDATMQTQNKWMIYQYAGGTTWDLVRQQAWNTTLYWQYVDWYAAGYTTATLINQTVAVNNDLLLLAPATGQVVKVLDNGNSQWQWFTWTGTEWQLAAQQSASIALLPALYDNSINLLNWDQAPFDTVLFDNNASVPFYNIIQGLRNVVLDTLDLNNLMISMINYVFSEQGFVDWVTKTSFITIRGFNLPLSQSQLYAADNIESLLQYIGEIKPYRAKIREFISSRTSSDLANMRPTDFDKPPLAQTDGSTRILDVNSDSDVAYMKTSTSYQDWYQDHLHNTHLVRRINVSIYFDRVSSDAFGWDYVWEDPTGYSKTSSLETWGSATRIRDDYAPGPGLPAVSEIASLLQAEYKGTVIGTAPMPWQAGWNGTTWNYMDGWDSNEDPLYDYLDSIIQGGEIPEYDVFTPTGVGSQNFNLSYIPQSPGQTVVWVNSRLAVYGMDFIIPNWIVDAKIVDPGTGFQVGDTIQIAGGDNFIPAVMRVMSITLAGGIKTLAVTEPGSWDVVPSTPVVADPVPYSGSVGMGATVLPQWGGDHLLLNTVTTNKVYVLYHGMTFHAAPQGTYDSVYDGYRFIQPDVNANRPPELAVLRVPNSIRWDVTNQAQAGIAVSNQIHTTDGTSDRYSLGATPPQNNHAVIAWLDGVRLNTTAVDFFVNYNTNELVFVTPPLAGQQLITWTLGGGAAIDNLVDMSAQNQHLQHLYTQANGVSATYILNDLVGGAQYLRITVDGVLVPLGSISTSGHNVTISPVPYSGSEVIIDHFATTMWSKVVTQTIATVSSTDYTLTDAPEHGTPEASMQVLNVSTNRLLPALQSDWSVSASTLTIQTGSRISDGDTLQILTMPEDLPWNWQLEQFDTLQTTYTLAANTTVIDSIQVYVDGVPQAQGTQYSVSVAGDVVTFGSAPISGPVAVYYALGIVESSAVTKRVLVSDTAQWSQTLSNPTSILQAVHVDSAYLDVADYTVLTMPTRSDPGFVWIDNELIAWWNIQYIPDVTHPHRAILSNLWRNYRVTSGNPLQSQTISHLINSVVYDGQSTMETL</sequence>
<name>A0A6J5KP55_9CAUD</name>
<protein>
    <submittedName>
        <fullName evidence="1">Uncharacterized protein</fullName>
    </submittedName>
</protein>
<accession>A0A6J5KP55</accession>
<proteinExistence type="predicted"/>
<dbReference type="EMBL" id="LR796167">
    <property type="protein sequence ID" value="CAB4123135.1"/>
    <property type="molecule type" value="Genomic_DNA"/>
</dbReference>
<evidence type="ECO:0000313" key="1">
    <source>
        <dbReference type="EMBL" id="CAB4123135.1"/>
    </source>
</evidence>
<reference evidence="1" key="1">
    <citation type="submission" date="2020-04" db="EMBL/GenBank/DDBJ databases">
        <authorList>
            <person name="Chiriac C."/>
            <person name="Salcher M."/>
            <person name="Ghai R."/>
            <person name="Kavagutti S V."/>
        </authorList>
    </citation>
    <scope>NUCLEOTIDE SEQUENCE</scope>
</reference>
<organism evidence="1">
    <name type="scientific">uncultured Caudovirales phage</name>
    <dbReference type="NCBI Taxonomy" id="2100421"/>
    <lineage>
        <taxon>Viruses</taxon>
        <taxon>Duplodnaviria</taxon>
        <taxon>Heunggongvirae</taxon>
        <taxon>Uroviricota</taxon>
        <taxon>Caudoviricetes</taxon>
        <taxon>Peduoviridae</taxon>
        <taxon>Maltschvirus</taxon>
        <taxon>Maltschvirus maltsch</taxon>
    </lineage>
</organism>